<feature type="site" description="Important for substrate specificity" evidence="10">
    <location>
        <position position="161"/>
    </location>
</feature>
<dbReference type="RefSeq" id="WP_348944300.1">
    <property type="nucleotide sequence ID" value="NZ_CP157355.1"/>
</dbReference>
<comment type="caution">
    <text evidence="10">Lacks conserved residue(s) required for the propagation of feature annotation.</text>
</comment>
<evidence type="ECO:0000313" key="11">
    <source>
        <dbReference type="EMBL" id="XBL99921.1"/>
    </source>
</evidence>
<feature type="site" description="Important for substrate specificity" evidence="10">
    <location>
        <position position="19"/>
    </location>
</feature>
<evidence type="ECO:0000256" key="3">
    <source>
        <dbReference type="ARBA" id="ARBA00022490"/>
    </source>
</evidence>
<dbReference type="EC" id="3.6.1.-" evidence="10"/>
<keyword evidence="4 10" id="KW-0378">Hydrolase</keyword>
<dbReference type="PANTHER" id="PTHR43213:SF5">
    <property type="entry name" value="BIFUNCTIONAL DTTP_UTP PYROPHOSPHATASE_METHYLTRANSFERASE PROTEIN-RELATED"/>
    <property type="match status" value="1"/>
</dbReference>
<dbReference type="PIRSF" id="PIRSF006305">
    <property type="entry name" value="Maf"/>
    <property type="match status" value="1"/>
</dbReference>
<name>A0AAU7F749_9NEIS</name>
<evidence type="ECO:0000256" key="8">
    <source>
        <dbReference type="ARBA" id="ARBA00060749"/>
    </source>
</evidence>
<proteinExistence type="inferred from homology"/>
<keyword evidence="3 10" id="KW-0963">Cytoplasm</keyword>
<dbReference type="HAMAP" id="MF_00528">
    <property type="entry name" value="Maf"/>
    <property type="match status" value="1"/>
</dbReference>
<comment type="function">
    <text evidence="7 10">Nucleoside triphosphate pyrophosphatase that hydrolyzes 7-methyl-GTP (m(7)GTP). May have a dual role in cell division arrest and in preventing the incorporation of modified nucleotides into cellular nucleic acids.</text>
</comment>
<comment type="cofactor">
    <cofactor evidence="1 10">
        <name>a divalent metal cation</name>
        <dbReference type="ChEBI" id="CHEBI:60240"/>
    </cofactor>
</comment>
<dbReference type="InterPro" id="IPR003697">
    <property type="entry name" value="Maf-like"/>
</dbReference>
<dbReference type="AlphaFoldDB" id="A0AAU7F749"/>
<evidence type="ECO:0000256" key="2">
    <source>
        <dbReference type="ARBA" id="ARBA00004496"/>
    </source>
</evidence>
<feature type="active site" description="Proton acceptor" evidence="10">
    <location>
        <position position="76"/>
    </location>
</feature>
<evidence type="ECO:0000256" key="9">
    <source>
        <dbReference type="ARBA" id="ARBA00068163"/>
    </source>
</evidence>
<dbReference type="GO" id="GO:0005737">
    <property type="term" value="C:cytoplasm"/>
    <property type="evidence" value="ECO:0007669"/>
    <property type="project" value="UniProtKB-SubCell"/>
</dbReference>
<dbReference type="Gene3D" id="3.90.950.10">
    <property type="match status" value="1"/>
</dbReference>
<feature type="site" description="Important for substrate specificity" evidence="10">
    <location>
        <position position="77"/>
    </location>
</feature>
<dbReference type="FunFam" id="3.90.950.10:FF:000005">
    <property type="entry name" value="7-methyl-GTP pyrophosphatase"/>
    <property type="match status" value="1"/>
</dbReference>
<comment type="catalytic activity">
    <reaction evidence="6 10">
        <text>N(7)-methyl-GTP + H2O = N(7)-methyl-GMP + diphosphate + H(+)</text>
        <dbReference type="Rhea" id="RHEA:58744"/>
        <dbReference type="ChEBI" id="CHEBI:15377"/>
        <dbReference type="ChEBI" id="CHEBI:15378"/>
        <dbReference type="ChEBI" id="CHEBI:33019"/>
        <dbReference type="ChEBI" id="CHEBI:58285"/>
        <dbReference type="ChEBI" id="CHEBI:87133"/>
    </reaction>
</comment>
<reference evidence="11" key="1">
    <citation type="submission" date="2024-05" db="EMBL/GenBank/DDBJ databases">
        <authorList>
            <person name="Yang L."/>
            <person name="Pan L."/>
        </authorList>
    </citation>
    <scope>NUCLEOTIDE SEQUENCE</scope>
    <source>
        <strain evidence="11">FCG-7</strain>
    </source>
</reference>
<evidence type="ECO:0000256" key="5">
    <source>
        <dbReference type="ARBA" id="ARBA00023080"/>
    </source>
</evidence>
<dbReference type="EMBL" id="CP157355">
    <property type="protein sequence ID" value="XBL99921.1"/>
    <property type="molecule type" value="Genomic_DNA"/>
</dbReference>
<evidence type="ECO:0000256" key="1">
    <source>
        <dbReference type="ARBA" id="ARBA00001968"/>
    </source>
</evidence>
<dbReference type="KEGG" id="cmav:ABHF33_12720"/>
<dbReference type="InterPro" id="IPR029001">
    <property type="entry name" value="ITPase-like_fam"/>
</dbReference>
<sequence>MKKQATHHLSLVLASSSPYRKELLSRLGLEFSVAIPDLDETPLAGESAAQTSERLAIAKARVLAEQFPDSLIIGSDQVALLNGEQLGKPGNHERAVRQLQAMRGQSIDFHTALALYNTATDTHQSIVDITRVTMRNYSDEQIERYLQCEQPYNCAGSAKTEGLGIVMIERIESTDPSAIIGLPLIELVTMLANEGVDALN</sequence>
<dbReference type="GO" id="GO:0047429">
    <property type="term" value="F:nucleoside triphosphate diphosphatase activity"/>
    <property type="evidence" value="ECO:0007669"/>
    <property type="project" value="InterPro"/>
</dbReference>
<evidence type="ECO:0000256" key="4">
    <source>
        <dbReference type="ARBA" id="ARBA00022801"/>
    </source>
</evidence>
<dbReference type="Pfam" id="PF02545">
    <property type="entry name" value="Maf"/>
    <property type="match status" value="1"/>
</dbReference>
<dbReference type="GO" id="GO:0009117">
    <property type="term" value="P:nucleotide metabolic process"/>
    <property type="evidence" value="ECO:0007669"/>
    <property type="project" value="UniProtKB-KW"/>
</dbReference>
<dbReference type="CDD" id="cd00555">
    <property type="entry name" value="Maf"/>
    <property type="match status" value="1"/>
</dbReference>
<dbReference type="PANTHER" id="PTHR43213">
    <property type="entry name" value="BIFUNCTIONAL DTTP/UTP PYROPHOSPHATASE/METHYLTRANSFERASE PROTEIN-RELATED"/>
    <property type="match status" value="1"/>
</dbReference>
<comment type="subcellular location">
    <subcellularLocation>
        <location evidence="2 10">Cytoplasm</location>
    </subcellularLocation>
</comment>
<evidence type="ECO:0000256" key="7">
    <source>
        <dbReference type="ARBA" id="ARBA00053369"/>
    </source>
</evidence>
<gene>
    <name evidence="11" type="ORF">ABHF33_12720</name>
</gene>
<accession>A0AAU7F749</accession>
<comment type="similarity">
    <text evidence="8 10">Belongs to the Maf family. YceF subfamily.</text>
</comment>
<keyword evidence="5 10" id="KW-0546">Nucleotide metabolism</keyword>
<dbReference type="SUPFAM" id="SSF52972">
    <property type="entry name" value="ITPase-like"/>
    <property type="match status" value="1"/>
</dbReference>
<dbReference type="NCBIfam" id="TIGR00172">
    <property type="entry name" value="maf"/>
    <property type="match status" value="1"/>
</dbReference>
<evidence type="ECO:0000256" key="6">
    <source>
        <dbReference type="ARBA" id="ARBA00050213"/>
    </source>
</evidence>
<protein>
    <recommendedName>
        <fullName evidence="9 10">7-methyl-GTP pyrophosphatase</fullName>
        <shortName evidence="10">m(7)GTP pyrophosphatase</shortName>
        <ecNumber evidence="10">3.6.1.-</ecNumber>
    </recommendedName>
</protein>
<organism evidence="11">
    <name type="scientific">Chitinibacter mangrovi</name>
    <dbReference type="NCBI Taxonomy" id="3153927"/>
    <lineage>
        <taxon>Bacteria</taxon>
        <taxon>Pseudomonadati</taxon>
        <taxon>Pseudomonadota</taxon>
        <taxon>Betaproteobacteria</taxon>
        <taxon>Neisseriales</taxon>
        <taxon>Chitinibacteraceae</taxon>
        <taxon>Chitinibacter</taxon>
    </lineage>
</organism>
<evidence type="ECO:0000256" key="10">
    <source>
        <dbReference type="HAMAP-Rule" id="MF_00528"/>
    </source>
</evidence>